<comment type="caution">
    <text evidence="1">The sequence shown here is derived from an EMBL/GenBank/DDBJ whole genome shotgun (WGS) entry which is preliminary data.</text>
</comment>
<keyword evidence="2" id="KW-1185">Reference proteome</keyword>
<proteinExistence type="predicted"/>
<dbReference type="AlphaFoldDB" id="A0AAV8W5L6"/>
<dbReference type="EMBL" id="JANEYG010000009">
    <property type="protein sequence ID" value="KAJ8921738.1"/>
    <property type="molecule type" value="Genomic_DNA"/>
</dbReference>
<name>A0AAV8W5L6_9CUCU</name>
<dbReference type="InterPro" id="IPR038606">
    <property type="entry name" value="To_sf"/>
</dbReference>
<dbReference type="Pfam" id="PF06585">
    <property type="entry name" value="JHBP"/>
    <property type="match status" value="1"/>
</dbReference>
<accession>A0AAV8W5L6</accession>
<dbReference type="GO" id="GO:0005615">
    <property type="term" value="C:extracellular space"/>
    <property type="evidence" value="ECO:0007669"/>
    <property type="project" value="TreeGrafter"/>
</dbReference>
<dbReference type="PANTHER" id="PTHR11008">
    <property type="entry name" value="PROTEIN TAKEOUT-LIKE PROTEIN"/>
    <property type="match status" value="1"/>
</dbReference>
<protein>
    <submittedName>
        <fullName evidence="1">Uncharacterized protein</fullName>
    </submittedName>
</protein>
<sequence>MICVLFFKDVYNYHAGLPDYGIHSFDPFFASEIPQKRSLPFFNYKLLLKNVTESGWTASQVTKFKTDFTKHSVQITQFFPDKKLNGWYEIEGTFLGQKFKNEGSWKLSLFDYIQTLTVSRKPVKDSDGYETENPQIKVKCNIQSCKKLELHIGHLAGGLSIVENILDRIINSAWQPGFVVLSPLINDLIYLE</sequence>
<organism evidence="1 2">
    <name type="scientific">Exocentrus adspersus</name>
    <dbReference type="NCBI Taxonomy" id="1586481"/>
    <lineage>
        <taxon>Eukaryota</taxon>
        <taxon>Metazoa</taxon>
        <taxon>Ecdysozoa</taxon>
        <taxon>Arthropoda</taxon>
        <taxon>Hexapoda</taxon>
        <taxon>Insecta</taxon>
        <taxon>Pterygota</taxon>
        <taxon>Neoptera</taxon>
        <taxon>Endopterygota</taxon>
        <taxon>Coleoptera</taxon>
        <taxon>Polyphaga</taxon>
        <taxon>Cucujiformia</taxon>
        <taxon>Chrysomeloidea</taxon>
        <taxon>Cerambycidae</taxon>
        <taxon>Lamiinae</taxon>
        <taxon>Acanthocinini</taxon>
        <taxon>Exocentrus</taxon>
    </lineage>
</organism>
<dbReference type="InterPro" id="IPR010562">
    <property type="entry name" value="Haemolymph_juvenile_hormone-bd"/>
</dbReference>
<dbReference type="SMART" id="SM00700">
    <property type="entry name" value="JHBP"/>
    <property type="match status" value="1"/>
</dbReference>
<evidence type="ECO:0000313" key="1">
    <source>
        <dbReference type="EMBL" id="KAJ8921738.1"/>
    </source>
</evidence>
<dbReference type="Gene3D" id="3.15.10.30">
    <property type="entry name" value="Haemolymph juvenile hormone binding protein"/>
    <property type="match status" value="1"/>
</dbReference>
<dbReference type="PANTHER" id="PTHR11008:SF15">
    <property type="entry name" value="CIRCADIAN CLOCK-CONTROLLED PROTEIN"/>
    <property type="match status" value="1"/>
</dbReference>
<reference evidence="1 2" key="1">
    <citation type="journal article" date="2023" name="Insect Mol. Biol.">
        <title>Genome sequencing provides insights into the evolution of gene families encoding plant cell wall-degrading enzymes in longhorned beetles.</title>
        <authorList>
            <person name="Shin N.R."/>
            <person name="Okamura Y."/>
            <person name="Kirsch R."/>
            <person name="Pauchet Y."/>
        </authorList>
    </citation>
    <scope>NUCLEOTIDE SEQUENCE [LARGE SCALE GENOMIC DNA]</scope>
    <source>
        <strain evidence="1">EAD_L_NR</strain>
    </source>
</reference>
<evidence type="ECO:0000313" key="2">
    <source>
        <dbReference type="Proteomes" id="UP001159042"/>
    </source>
</evidence>
<gene>
    <name evidence="1" type="ORF">NQ315_010648</name>
</gene>
<dbReference type="Proteomes" id="UP001159042">
    <property type="component" value="Unassembled WGS sequence"/>
</dbReference>